<dbReference type="Proteomes" id="UP000828390">
    <property type="component" value="Unassembled WGS sequence"/>
</dbReference>
<evidence type="ECO:0000313" key="2">
    <source>
        <dbReference type="Proteomes" id="UP000828390"/>
    </source>
</evidence>
<gene>
    <name evidence="1" type="ORF">DPMN_149935</name>
</gene>
<reference evidence="1" key="1">
    <citation type="journal article" date="2019" name="bioRxiv">
        <title>The Genome of the Zebra Mussel, Dreissena polymorpha: A Resource for Invasive Species Research.</title>
        <authorList>
            <person name="McCartney M.A."/>
            <person name="Auch B."/>
            <person name="Kono T."/>
            <person name="Mallez S."/>
            <person name="Zhang Y."/>
            <person name="Obille A."/>
            <person name="Becker A."/>
            <person name="Abrahante J.E."/>
            <person name="Garbe J."/>
            <person name="Badalamenti J.P."/>
            <person name="Herman A."/>
            <person name="Mangelson H."/>
            <person name="Liachko I."/>
            <person name="Sullivan S."/>
            <person name="Sone E.D."/>
            <person name="Koren S."/>
            <person name="Silverstein K.A.T."/>
            <person name="Beckman K.B."/>
            <person name="Gohl D.M."/>
        </authorList>
    </citation>
    <scope>NUCLEOTIDE SEQUENCE</scope>
    <source>
        <strain evidence="1">Duluth1</strain>
        <tissue evidence="1">Whole animal</tissue>
    </source>
</reference>
<dbReference type="EMBL" id="JAIWYP010000007">
    <property type="protein sequence ID" value="KAH3796367.1"/>
    <property type="molecule type" value="Genomic_DNA"/>
</dbReference>
<dbReference type="AlphaFoldDB" id="A0A9D4FIC2"/>
<protein>
    <submittedName>
        <fullName evidence="1">Uncharacterized protein</fullName>
    </submittedName>
</protein>
<name>A0A9D4FIC2_DREPO</name>
<evidence type="ECO:0000313" key="1">
    <source>
        <dbReference type="EMBL" id="KAH3796367.1"/>
    </source>
</evidence>
<accession>A0A9D4FIC2</accession>
<proteinExistence type="predicted"/>
<sequence>MIVSAGNTVSSAHLGRHRSLYRQHRTPWSSSQFIPSAPHTLVVIAVYTVSTANHSLYGNEVFSQR</sequence>
<organism evidence="1 2">
    <name type="scientific">Dreissena polymorpha</name>
    <name type="common">Zebra mussel</name>
    <name type="synonym">Mytilus polymorpha</name>
    <dbReference type="NCBI Taxonomy" id="45954"/>
    <lineage>
        <taxon>Eukaryota</taxon>
        <taxon>Metazoa</taxon>
        <taxon>Spiralia</taxon>
        <taxon>Lophotrochozoa</taxon>
        <taxon>Mollusca</taxon>
        <taxon>Bivalvia</taxon>
        <taxon>Autobranchia</taxon>
        <taxon>Heteroconchia</taxon>
        <taxon>Euheterodonta</taxon>
        <taxon>Imparidentia</taxon>
        <taxon>Neoheterodontei</taxon>
        <taxon>Myida</taxon>
        <taxon>Dreissenoidea</taxon>
        <taxon>Dreissenidae</taxon>
        <taxon>Dreissena</taxon>
    </lineage>
</organism>
<keyword evidence="2" id="KW-1185">Reference proteome</keyword>
<comment type="caution">
    <text evidence="1">The sequence shown here is derived from an EMBL/GenBank/DDBJ whole genome shotgun (WGS) entry which is preliminary data.</text>
</comment>
<reference evidence="1" key="2">
    <citation type="submission" date="2020-11" db="EMBL/GenBank/DDBJ databases">
        <authorList>
            <person name="McCartney M.A."/>
            <person name="Auch B."/>
            <person name="Kono T."/>
            <person name="Mallez S."/>
            <person name="Becker A."/>
            <person name="Gohl D.M."/>
            <person name="Silverstein K.A.T."/>
            <person name="Koren S."/>
            <person name="Bechman K.B."/>
            <person name="Herman A."/>
            <person name="Abrahante J.E."/>
            <person name="Garbe J."/>
        </authorList>
    </citation>
    <scope>NUCLEOTIDE SEQUENCE</scope>
    <source>
        <strain evidence="1">Duluth1</strain>
        <tissue evidence="1">Whole animal</tissue>
    </source>
</reference>